<evidence type="ECO:0008006" key="3">
    <source>
        <dbReference type="Google" id="ProtNLM"/>
    </source>
</evidence>
<reference evidence="1 2" key="1">
    <citation type="submission" date="2021-10" db="EMBL/GenBank/DDBJ databases">
        <title>Anaerobic single-cell dispensing facilitates the cultivation of human gut bacteria.</title>
        <authorList>
            <person name="Afrizal A."/>
        </authorList>
    </citation>
    <scope>NUCLEOTIDE SEQUENCE [LARGE SCALE GENOMIC DNA]</scope>
    <source>
        <strain evidence="1 2">CLA-AA-H246</strain>
    </source>
</reference>
<dbReference type="RefSeq" id="WP_248835524.1">
    <property type="nucleotide sequence ID" value="NZ_JAJEQE010000030.1"/>
</dbReference>
<organism evidence="1 2">
    <name type="scientific">Hominisplanchenecus faecis</name>
    <dbReference type="NCBI Taxonomy" id="2885351"/>
    <lineage>
        <taxon>Bacteria</taxon>
        <taxon>Bacillati</taxon>
        <taxon>Bacillota</taxon>
        <taxon>Clostridia</taxon>
        <taxon>Lachnospirales</taxon>
        <taxon>Lachnospiraceae</taxon>
        <taxon>Hominisplanchenecus</taxon>
    </lineage>
</organism>
<accession>A0ABS8EWX7</accession>
<dbReference type="Pfam" id="PF20458">
    <property type="entry name" value="DUF6711"/>
    <property type="match status" value="1"/>
</dbReference>
<evidence type="ECO:0000313" key="2">
    <source>
        <dbReference type="Proteomes" id="UP001299235"/>
    </source>
</evidence>
<dbReference type="EMBL" id="JAJEQE010000030">
    <property type="protein sequence ID" value="MCC2149439.1"/>
    <property type="molecule type" value="Genomic_DNA"/>
</dbReference>
<keyword evidence="2" id="KW-1185">Reference proteome</keyword>
<evidence type="ECO:0000313" key="1">
    <source>
        <dbReference type="EMBL" id="MCC2149439.1"/>
    </source>
</evidence>
<gene>
    <name evidence="1" type="ORF">LKD42_09250</name>
</gene>
<protein>
    <recommendedName>
        <fullName evidence="3">Phage tail protein</fullName>
    </recommendedName>
</protein>
<comment type="caution">
    <text evidence="1">The sequence shown here is derived from an EMBL/GenBank/DDBJ whole genome shotgun (WGS) entry which is preliminary data.</text>
</comment>
<name>A0ABS8EWX7_9FIRM</name>
<proteinExistence type="predicted"/>
<sequence>MAASITIGGVAMPEPKLNGLKISRNKIWSKNAGRGADGTMTGDIIARKWKLEIEFLPLTDAQMATVEAAVEPAFFNVTFRSPKTGKNITVNMYAGDLTCPVYTYVGGKPRYVGVTVNLIEK</sequence>
<dbReference type="Proteomes" id="UP001299235">
    <property type="component" value="Unassembled WGS sequence"/>
</dbReference>
<dbReference type="InterPro" id="IPR046557">
    <property type="entry name" value="DUF6711"/>
</dbReference>